<dbReference type="Proteomes" id="UP001152797">
    <property type="component" value="Unassembled WGS sequence"/>
</dbReference>
<keyword evidence="4" id="KW-1185">Reference proteome</keyword>
<evidence type="ECO:0000313" key="3">
    <source>
        <dbReference type="EMBL" id="CAL1172282.1"/>
    </source>
</evidence>
<organism evidence="2">
    <name type="scientific">Cladocopium goreaui</name>
    <dbReference type="NCBI Taxonomy" id="2562237"/>
    <lineage>
        <taxon>Eukaryota</taxon>
        <taxon>Sar</taxon>
        <taxon>Alveolata</taxon>
        <taxon>Dinophyceae</taxon>
        <taxon>Suessiales</taxon>
        <taxon>Symbiodiniaceae</taxon>
        <taxon>Cladocopium</taxon>
    </lineage>
</organism>
<proteinExistence type="predicted"/>
<dbReference type="AlphaFoldDB" id="A0A9P1M308"/>
<sequence>MAKRCEGRRGPGRGPPREENCSSDFCREERGKGELVPQPNRPLECFFPGCVAKGSFFLGIRGLGVESCLRVVARCGSPIDPCCTYRNCYKK</sequence>
<protein>
    <submittedName>
        <fullName evidence="2">Uncharacterized protein</fullName>
    </submittedName>
</protein>
<dbReference type="EMBL" id="CAMXCT010006720">
    <property type="protein sequence ID" value="CAI4018907.1"/>
    <property type="molecule type" value="Genomic_DNA"/>
</dbReference>
<reference evidence="2" key="1">
    <citation type="submission" date="2022-10" db="EMBL/GenBank/DDBJ databases">
        <authorList>
            <person name="Chen Y."/>
            <person name="Dougan E. K."/>
            <person name="Chan C."/>
            <person name="Rhodes N."/>
            <person name="Thang M."/>
        </authorList>
    </citation>
    <scope>NUCLEOTIDE SEQUENCE</scope>
</reference>
<name>A0A9P1M308_9DINO</name>
<evidence type="ECO:0000313" key="2">
    <source>
        <dbReference type="EMBL" id="CAI4018907.1"/>
    </source>
</evidence>
<comment type="caution">
    <text evidence="2">The sequence shown here is derived from an EMBL/GenBank/DDBJ whole genome shotgun (WGS) entry which is preliminary data.</text>
</comment>
<dbReference type="EMBL" id="CAMXCT030006720">
    <property type="protein sequence ID" value="CAL4806219.1"/>
    <property type="molecule type" value="Genomic_DNA"/>
</dbReference>
<accession>A0A9P1M308</accession>
<gene>
    <name evidence="2" type="ORF">C1SCF055_LOCUS43437</name>
</gene>
<dbReference type="EMBL" id="CAMXCT020006720">
    <property type="protein sequence ID" value="CAL1172282.1"/>
    <property type="molecule type" value="Genomic_DNA"/>
</dbReference>
<evidence type="ECO:0000256" key="1">
    <source>
        <dbReference type="SAM" id="MobiDB-lite"/>
    </source>
</evidence>
<reference evidence="3" key="2">
    <citation type="submission" date="2024-04" db="EMBL/GenBank/DDBJ databases">
        <authorList>
            <person name="Chen Y."/>
            <person name="Shah S."/>
            <person name="Dougan E. K."/>
            <person name="Thang M."/>
            <person name="Chan C."/>
        </authorList>
    </citation>
    <scope>NUCLEOTIDE SEQUENCE [LARGE SCALE GENOMIC DNA]</scope>
</reference>
<evidence type="ECO:0000313" key="4">
    <source>
        <dbReference type="Proteomes" id="UP001152797"/>
    </source>
</evidence>
<feature type="region of interest" description="Disordered" evidence="1">
    <location>
        <begin position="1"/>
        <end position="24"/>
    </location>
</feature>